<feature type="signal peptide" evidence="2">
    <location>
        <begin position="1"/>
        <end position="18"/>
    </location>
</feature>
<proteinExistence type="predicted"/>
<feature type="chain" id="PRO_5009582007" description="DUF8173 domain-containing protein" evidence="2">
    <location>
        <begin position="19"/>
        <end position="382"/>
    </location>
</feature>
<feature type="transmembrane region" description="Helical" evidence="1">
    <location>
        <begin position="264"/>
        <end position="286"/>
    </location>
</feature>
<feature type="transmembrane region" description="Helical" evidence="1">
    <location>
        <begin position="292"/>
        <end position="314"/>
    </location>
</feature>
<keyword evidence="1" id="KW-0472">Membrane</keyword>
<evidence type="ECO:0000313" key="4">
    <source>
        <dbReference type="EMBL" id="OGY83946.1"/>
    </source>
</evidence>
<evidence type="ECO:0000256" key="1">
    <source>
        <dbReference type="SAM" id="Phobius"/>
    </source>
</evidence>
<gene>
    <name evidence="4" type="ORF">A2898_01570</name>
</gene>
<reference evidence="4 5" key="1">
    <citation type="journal article" date="2016" name="Nat. Commun.">
        <title>Thousands of microbial genomes shed light on interconnected biogeochemical processes in an aquifer system.</title>
        <authorList>
            <person name="Anantharaman K."/>
            <person name="Brown C.T."/>
            <person name="Hug L.A."/>
            <person name="Sharon I."/>
            <person name="Castelle C.J."/>
            <person name="Probst A.J."/>
            <person name="Thomas B.C."/>
            <person name="Singh A."/>
            <person name="Wilkins M.J."/>
            <person name="Karaoz U."/>
            <person name="Brodie E.L."/>
            <person name="Williams K.H."/>
            <person name="Hubbard S.S."/>
            <person name="Banfield J.F."/>
        </authorList>
    </citation>
    <scope>NUCLEOTIDE SEQUENCE [LARGE SCALE GENOMIC DNA]</scope>
</reference>
<keyword evidence="1" id="KW-0812">Transmembrane</keyword>
<name>A0A1G2B5G0_9BACT</name>
<protein>
    <recommendedName>
        <fullName evidence="3">DUF8173 domain-containing protein</fullName>
    </recommendedName>
</protein>
<evidence type="ECO:0000259" key="3">
    <source>
        <dbReference type="Pfam" id="PF26514"/>
    </source>
</evidence>
<feature type="transmembrane region" description="Helical" evidence="1">
    <location>
        <begin position="326"/>
        <end position="344"/>
    </location>
</feature>
<accession>A0A1G2B5G0</accession>
<dbReference type="STRING" id="1798543.A2898_01570"/>
<feature type="domain" description="DUF8173" evidence="3">
    <location>
        <begin position="228"/>
        <end position="366"/>
    </location>
</feature>
<evidence type="ECO:0000313" key="5">
    <source>
        <dbReference type="Proteomes" id="UP000179164"/>
    </source>
</evidence>
<feature type="transmembrane region" description="Helical" evidence="1">
    <location>
        <begin position="228"/>
        <end position="252"/>
    </location>
</feature>
<dbReference type="AlphaFoldDB" id="A0A1G2B5G0"/>
<keyword evidence="2" id="KW-0732">Signal</keyword>
<dbReference type="EMBL" id="MHKE01000012">
    <property type="protein sequence ID" value="OGY83946.1"/>
    <property type="molecule type" value="Genomic_DNA"/>
</dbReference>
<organism evidence="4 5">
    <name type="scientific">Candidatus Kerfeldbacteria bacterium RIFCSPLOWO2_01_FULL_48_11</name>
    <dbReference type="NCBI Taxonomy" id="1798543"/>
    <lineage>
        <taxon>Bacteria</taxon>
        <taxon>Candidatus Kerfeldiibacteriota</taxon>
    </lineage>
</organism>
<comment type="caution">
    <text evidence="4">The sequence shown here is derived from an EMBL/GenBank/DDBJ whole genome shotgun (WGS) entry which is preliminary data.</text>
</comment>
<feature type="transmembrane region" description="Helical" evidence="1">
    <location>
        <begin position="350"/>
        <end position="370"/>
    </location>
</feature>
<dbReference type="InterPro" id="IPR058486">
    <property type="entry name" value="DUF8173"/>
</dbReference>
<dbReference type="Pfam" id="PF26514">
    <property type="entry name" value="DUF8173"/>
    <property type="match status" value="1"/>
</dbReference>
<evidence type="ECO:0000256" key="2">
    <source>
        <dbReference type="SAM" id="SignalP"/>
    </source>
</evidence>
<dbReference type="Proteomes" id="UP000179164">
    <property type="component" value="Unassembled WGS sequence"/>
</dbReference>
<sequence length="382" mass="40460">MKKIFILVLILISIPLVAFGVTKSQDTVFVAADETIDENLFAYGSTVTVDGTVNGDLIAIAQTVRVSGHVAGDILVLASDVTLNGTVGGSVRALGQSIDIGGMVARNVSVAGNNIMIASNADIGWSMTSAASATDIQGTVHGNVLGYGGNMTVTGTILGNATLTTDAVSVITLQPTAAIEGDLTYTAEKEIITRKGAEVLGATTHHLPTKNIKDVKALMSSFGFMVKLLSWFGLLFVGVLLVSLFPSQLIAIGEDARRRPWHTIAYGLLAILLTPIVAILLFLSIVGIPTGFILITLYFVVMYGSRIVTGAMLGNFIIAKFRKTEGLPLWSMLLGTTLIVLASLLPYIGWIFSISSVLFGVGALVIKIRFHRAEVRPVLKIE</sequence>
<keyword evidence="1" id="KW-1133">Transmembrane helix</keyword>